<accession>A0AAE1GHE5</accession>
<dbReference type="InterPro" id="IPR050468">
    <property type="entry name" value="Cuticle_Struct_Prot"/>
</dbReference>
<dbReference type="PROSITE" id="PS00233">
    <property type="entry name" value="CHIT_BIND_RR_1"/>
    <property type="match status" value="1"/>
</dbReference>
<feature type="compositionally biased region" description="Low complexity" evidence="3">
    <location>
        <begin position="118"/>
        <end position="151"/>
    </location>
</feature>
<dbReference type="Proteomes" id="UP001286313">
    <property type="component" value="Unassembled WGS sequence"/>
</dbReference>
<dbReference type="InterPro" id="IPR031311">
    <property type="entry name" value="CHIT_BIND_RR_consensus"/>
</dbReference>
<keyword evidence="5" id="KW-1185">Reference proteome</keyword>
<dbReference type="AlphaFoldDB" id="A0AAE1GHE5"/>
<dbReference type="Pfam" id="PF00379">
    <property type="entry name" value="Chitin_bind_4"/>
    <property type="match status" value="1"/>
</dbReference>
<comment type="caution">
    <text evidence="4">The sequence shown here is derived from an EMBL/GenBank/DDBJ whole genome shotgun (WGS) entry which is preliminary data.</text>
</comment>
<evidence type="ECO:0000256" key="2">
    <source>
        <dbReference type="PROSITE-ProRule" id="PRU00497"/>
    </source>
</evidence>
<dbReference type="PANTHER" id="PTHR10380:SF241">
    <property type="entry name" value="CUTICULAR PROTEIN 47EG-RELATED"/>
    <property type="match status" value="1"/>
</dbReference>
<name>A0AAE1GHE5_PETCI</name>
<evidence type="ECO:0000313" key="4">
    <source>
        <dbReference type="EMBL" id="KAK3891956.1"/>
    </source>
</evidence>
<gene>
    <name evidence="4" type="ORF">Pcinc_004171</name>
</gene>
<keyword evidence="1 2" id="KW-0193">Cuticle</keyword>
<dbReference type="PRINTS" id="PR00947">
    <property type="entry name" value="CUTICLE"/>
</dbReference>
<dbReference type="PANTHER" id="PTHR10380">
    <property type="entry name" value="CUTICLE PROTEIN"/>
    <property type="match status" value="1"/>
</dbReference>
<dbReference type="GO" id="GO:0008010">
    <property type="term" value="F:structural constituent of chitin-based larval cuticle"/>
    <property type="evidence" value="ECO:0007669"/>
    <property type="project" value="TreeGrafter"/>
</dbReference>
<protein>
    <submittedName>
        <fullName evidence="4">Uncharacterized protein</fullName>
    </submittedName>
</protein>
<reference evidence="4" key="1">
    <citation type="submission" date="2023-10" db="EMBL/GenBank/DDBJ databases">
        <title>Genome assemblies of two species of porcelain crab, Petrolisthes cinctipes and Petrolisthes manimaculis (Anomura: Porcellanidae).</title>
        <authorList>
            <person name="Angst P."/>
        </authorList>
    </citation>
    <scope>NUCLEOTIDE SEQUENCE</scope>
    <source>
        <strain evidence="4">PB745_01</strain>
        <tissue evidence="4">Gill</tissue>
    </source>
</reference>
<organism evidence="4 5">
    <name type="scientific">Petrolisthes cinctipes</name>
    <name type="common">Flat porcelain crab</name>
    <dbReference type="NCBI Taxonomy" id="88211"/>
    <lineage>
        <taxon>Eukaryota</taxon>
        <taxon>Metazoa</taxon>
        <taxon>Ecdysozoa</taxon>
        <taxon>Arthropoda</taxon>
        <taxon>Crustacea</taxon>
        <taxon>Multicrustacea</taxon>
        <taxon>Malacostraca</taxon>
        <taxon>Eumalacostraca</taxon>
        <taxon>Eucarida</taxon>
        <taxon>Decapoda</taxon>
        <taxon>Pleocyemata</taxon>
        <taxon>Anomura</taxon>
        <taxon>Galatheoidea</taxon>
        <taxon>Porcellanidae</taxon>
        <taxon>Petrolisthes</taxon>
    </lineage>
</organism>
<dbReference type="EMBL" id="JAWQEG010000293">
    <property type="protein sequence ID" value="KAK3891956.1"/>
    <property type="molecule type" value="Genomic_DNA"/>
</dbReference>
<dbReference type="GO" id="GO:0062129">
    <property type="term" value="C:chitin-based extracellular matrix"/>
    <property type="evidence" value="ECO:0007669"/>
    <property type="project" value="TreeGrafter"/>
</dbReference>
<sequence length="151" mass="16293">MITNGTTSVLPPPHNITSTSTSTSAAMKIIVFACLAALTTAAKLENNPPVAILHENRETDGAGNFRYSFEADNGIQVESSGSTGSEGQIIMQGRYQYLTDEGKIIEVNYIANEDGFQPQSDSIPTSHSSSPSRPINFAAQRQPPQQRFAFQ</sequence>
<evidence type="ECO:0000256" key="1">
    <source>
        <dbReference type="ARBA" id="ARBA00022460"/>
    </source>
</evidence>
<feature type="region of interest" description="Disordered" evidence="3">
    <location>
        <begin position="115"/>
        <end position="151"/>
    </location>
</feature>
<proteinExistence type="predicted"/>
<dbReference type="InterPro" id="IPR000618">
    <property type="entry name" value="Insect_cuticle"/>
</dbReference>
<evidence type="ECO:0000256" key="3">
    <source>
        <dbReference type="SAM" id="MobiDB-lite"/>
    </source>
</evidence>
<dbReference type="PROSITE" id="PS51155">
    <property type="entry name" value="CHIT_BIND_RR_2"/>
    <property type="match status" value="1"/>
</dbReference>
<evidence type="ECO:0000313" key="5">
    <source>
        <dbReference type="Proteomes" id="UP001286313"/>
    </source>
</evidence>